<protein>
    <recommendedName>
        <fullName evidence="4">Deoxycytidine triphosphate deaminase</fullName>
    </recommendedName>
</protein>
<gene>
    <name evidence="2" type="ORF">ACEZDB_04675</name>
</gene>
<dbReference type="Gene3D" id="2.70.40.10">
    <property type="match status" value="1"/>
</dbReference>
<dbReference type="InterPro" id="IPR011962">
    <property type="entry name" value="dCTP_deaminase"/>
</dbReference>
<feature type="transmembrane region" description="Helical" evidence="1">
    <location>
        <begin position="258"/>
        <end position="282"/>
    </location>
</feature>
<dbReference type="Pfam" id="PF22769">
    <property type="entry name" value="DCD"/>
    <property type="match status" value="1"/>
</dbReference>
<evidence type="ECO:0000256" key="1">
    <source>
        <dbReference type="SAM" id="Phobius"/>
    </source>
</evidence>
<keyword evidence="1" id="KW-0472">Membrane</keyword>
<evidence type="ECO:0000313" key="3">
    <source>
        <dbReference type="Proteomes" id="UP001592530"/>
    </source>
</evidence>
<dbReference type="Proteomes" id="UP001592530">
    <property type="component" value="Unassembled WGS sequence"/>
</dbReference>
<evidence type="ECO:0008006" key="4">
    <source>
        <dbReference type="Google" id="ProtNLM"/>
    </source>
</evidence>
<reference evidence="2 3" key="1">
    <citation type="submission" date="2024-09" db="EMBL/GenBank/DDBJ databases">
        <authorList>
            <person name="Lee S.D."/>
        </authorList>
    </citation>
    <scope>NUCLEOTIDE SEQUENCE [LARGE SCALE GENOMIC DNA]</scope>
    <source>
        <strain evidence="2 3">N1-3</strain>
    </source>
</reference>
<dbReference type="RefSeq" id="WP_380548948.1">
    <property type="nucleotide sequence ID" value="NZ_JBHEZY010000001.1"/>
</dbReference>
<evidence type="ECO:0000313" key="2">
    <source>
        <dbReference type="EMBL" id="MFC1429952.1"/>
    </source>
</evidence>
<comment type="caution">
    <text evidence="2">The sequence shown here is derived from an EMBL/GenBank/DDBJ whole genome shotgun (WGS) entry which is preliminary data.</text>
</comment>
<sequence>MNGDGRLLSGQGLLDALNQPDRIFRAGSWSSDQVLGAGYSVRLGGDLLVIPSTPGNARYTAVTDGARVSEFTLAPGDSALISTIERFTFGFDVTATIGDKFGLSARGLLILHGSTVHPGYGRQYDQDTSRWSAKSNERLYFVVANVGPTEIHLREGDQIAYLQFFAIEPAAEPKSVSNVGFDYLSKLFRADHDSEDGGLAYFRNVKDLRSETETIAGDLRAGMERLQREFEAELSGMRREVAEAQTSVDRVTNGSNTVVVFGVFLVGVTLLGFVLTSIADLVEKLPEHLSTGRYTLVVALAVAYALAAVTGVVFVAQAARATVRGAATNRKAKEPGTPPET</sequence>
<proteinExistence type="predicted"/>
<dbReference type="EMBL" id="JBHEZY010000001">
    <property type="protein sequence ID" value="MFC1429952.1"/>
    <property type="molecule type" value="Genomic_DNA"/>
</dbReference>
<keyword evidence="1" id="KW-0812">Transmembrane</keyword>
<dbReference type="SUPFAM" id="SSF51283">
    <property type="entry name" value="dUTPase-like"/>
    <property type="match status" value="1"/>
</dbReference>
<feature type="transmembrane region" description="Helical" evidence="1">
    <location>
        <begin position="294"/>
        <end position="316"/>
    </location>
</feature>
<organism evidence="2 3">
    <name type="scientific">Streptacidiphilus alkalitolerans</name>
    <dbReference type="NCBI Taxonomy" id="3342712"/>
    <lineage>
        <taxon>Bacteria</taxon>
        <taxon>Bacillati</taxon>
        <taxon>Actinomycetota</taxon>
        <taxon>Actinomycetes</taxon>
        <taxon>Kitasatosporales</taxon>
        <taxon>Streptomycetaceae</taxon>
        <taxon>Streptacidiphilus</taxon>
    </lineage>
</organism>
<accession>A0ABV6WW32</accession>
<name>A0ABV6WW32_9ACTN</name>
<dbReference type="InterPro" id="IPR036157">
    <property type="entry name" value="dUTPase-like_sf"/>
</dbReference>
<keyword evidence="1" id="KW-1133">Transmembrane helix</keyword>